<proteinExistence type="predicted"/>
<evidence type="ECO:0000313" key="3">
    <source>
        <dbReference type="Proteomes" id="UP000192132"/>
    </source>
</evidence>
<dbReference type="Gene3D" id="3.40.50.300">
    <property type="entry name" value="P-loop containing nucleotide triphosphate hydrolases"/>
    <property type="match status" value="1"/>
</dbReference>
<dbReference type="PANTHER" id="PTHR37291">
    <property type="entry name" value="5-METHYLCYTOSINE-SPECIFIC RESTRICTION ENZYME B"/>
    <property type="match status" value="1"/>
</dbReference>
<dbReference type="STRING" id="1907941.BKE30_07505"/>
<sequence length="443" mass="50887">MTVLPNASAVNLIFYGTPGTGKTWQLQQLQQQYTEQLAQQDHETFLTEKIRALSWREVICLVFLEEKRLLRVPEILNHPLMRCKVQLTNRKENLSQTIWGTLMRHSALDSSTVKYNPDKRSSLALFDKDNAGLWFLLPSAKDDIAHLAKLLKIIERGAQAAEVIQRYSFVTFHQSYSYEDFVEGLRPVLDDEENSQIRYEIRSGIFVELCERARLDPAHAYALFIDEINRGNLSKIFGELISLIELDKRQGRPNALEVILPYSHSKFSVPANVSIYASMNTADRSLSPIDTALRRRFQFVEMQPNYALLNQTLPTNTSGNDLAGLDLSQLLQTINARIELLLGRDYQLGHAFFCAVHHFADLQDVMQHKIIPLLQEYFFDDWQKIRLVLNDHRKPVDLQFIQRGHSEQQAIALFGEMPDVPLQATYVINKAALTKLQAYQLIC</sequence>
<protein>
    <recommendedName>
        <fullName evidence="1">ATPase dynein-related AAA domain-containing protein</fullName>
    </recommendedName>
</protein>
<dbReference type="GO" id="GO:0016887">
    <property type="term" value="F:ATP hydrolysis activity"/>
    <property type="evidence" value="ECO:0007669"/>
    <property type="project" value="InterPro"/>
</dbReference>
<dbReference type="AlphaFoldDB" id="A0A1S8CV78"/>
<evidence type="ECO:0000259" key="1">
    <source>
        <dbReference type="Pfam" id="PF07728"/>
    </source>
</evidence>
<dbReference type="InterPro" id="IPR052934">
    <property type="entry name" value="Methyl-DNA_Rec/Restrict_Enz"/>
</dbReference>
<organism evidence="2 3">
    <name type="scientific">Alkanindiges hydrocarboniclasticus</name>
    <dbReference type="NCBI Taxonomy" id="1907941"/>
    <lineage>
        <taxon>Bacteria</taxon>
        <taxon>Pseudomonadati</taxon>
        <taxon>Pseudomonadota</taxon>
        <taxon>Gammaproteobacteria</taxon>
        <taxon>Moraxellales</taxon>
        <taxon>Moraxellaceae</taxon>
        <taxon>Alkanindiges</taxon>
    </lineage>
</organism>
<dbReference type="Proteomes" id="UP000192132">
    <property type="component" value="Unassembled WGS sequence"/>
</dbReference>
<name>A0A1S8CV78_9GAMM</name>
<evidence type="ECO:0000313" key="2">
    <source>
        <dbReference type="EMBL" id="ONG40579.1"/>
    </source>
</evidence>
<keyword evidence="3" id="KW-1185">Reference proteome</keyword>
<gene>
    <name evidence="2" type="ORF">BKE30_07505</name>
</gene>
<dbReference type="RefSeq" id="WP_076877990.1">
    <property type="nucleotide sequence ID" value="NZ_MLCN01000017.1"/>
</dbReference>
<dbReference type="PANTHER" id="PTHR37291:SF1">
    <property type="entry name" value="TYPE IV METHYL-DIRECTED RESTRICTION ENZYME ECOKMCRB SUBUNIT"/>
    <property type="match status" value="1"/>
</dbReference>
<accession>A0A1S8CV78</accession>
<dbReference type="InterPro" id="IPR027417">
    <property type="entry name" value="P-loop_NTPase"/>
</dbReference>
<dbReference type="InterPro" id="IPR011704">
    <property type="entry name" value="ATPase_dyneun-rel_AAA"/>
</dbReference>
<dbReference type="EMBL" id="MLCN01000017">
    <property type="protein sequence ID" value="ONG40579.1"/>
    <property type="molecule type" value="Genomic_DNA"/>
</dbReference>
<comment type="caution">
    <text evidence="2">The sequence shown here is derived from an EMBL/GenBank/DDBJ whole genome shotgun (WGS) entry which is preliminary data.</text>
</comment>
<dbReference type="Pfam" id="PF07728">
    <property type="entry name" value="AAA_5"/>
    <property type="match status" value="1"/>
</dbReference>
<reference evidence="2 3" key="1">
    <citation type="submission" date="2016-10" db="EMBL/GenBank/DDBJ databases">
        <title>Draft Genome sequence of Alkanindiges sp. strain H1.</title>
        <authorList>
            <person name="Subhash Y."/>
            <person name="Lee S."/>
        </authorList>
    </citation>
    <scope>NUCLEOTIDE SEQUENCE [LARGE SCALE GENOMIC DNA]</scope>
    <source>
        <strain evidence="2 3">H1</strain>
    </source>
</reference>
<dbReference type="SUPFAM" id="SSF52540">
    <property type="entry name" value="P-loop containing nucleoside triphosphate hydrolases"/>
    <property type="match status" value="1"/>
</dbReference>
<dbReference type="GO" id="GO:0005524">
    <property type="term" value="F:ATP binding"/>
    <property type="evidence" value="ECO:0007669"/>
    <property type="project" value="InterPro"/>
</dbReference>
<feature type="domain" description="ATPase dynein-related AAA" evidence="1">
    <location>
        <begin position="161"/>
        <end position="297"/>
    </location>
</feature>
<dbReference type="OrthoDB" id="9781481at2"/>